<feature type="non-terminal residue" evidence="2">
    <location>
        <position position="68"/>
    </location>
</feature>
<accession>A0A5J4RIN6</accession>
<dbReference type="GO" id="GO:0004672">
    <property type="term" value="F:protein kinase activity"/>
    <property type="evidence" value="ECO:0007669"/>
    <property type="project" value="InterPro"/>
</dbReference>
<reference evidence="2 3" key="1">
    <citation type="submission" date="2019-03" db="EMBL/GenBank/DDBJ databases">
        <title>Single cell metagenomics reveals metabolic interactions within the superorganism composed of flagellate Streblomastix strix and complex community of Bacteroidetes bacteria on its surface.</title>
        <authorList>
            <person name="Treitli S.C."/>
            <person name="Kolisko M."/>
            <person name="Husnik F."/>
            <person name="Keeling P."/>
            <person name="Hampl V."/>
        </authorList>
    </citation>
    <scope>NUCLEOTIDE SEQUENCE [LARGE SCALE GENOMIC DNA]</scope>
    <source>
        <strain evidence="2">ST1C</strain>
    </source>
</reference>
<dbReference type="PROSITE" id="PS50011">
    <property type="entry name" value="PROTEIN_KINASE_DOM"/>
    <property type="match status" value="1"/>
</dbReference>
<evidence type="ECO:0000313" key="2">
    <source>
        <dbReference type="EMBL" id="KAA6333215.1"/>
    </source>
</evidence>
<dbReference type="SUPFAM" id="SSF56112">
    <property type="entry name" value="Protein kinase-like (PK-like)"/>
    <property type="match status" value="1"/>
</dbReference>
<proteinExistence type="predicted"/>
<feature type="domain" description="Protein kinase" evidence="1">
    <location>
        <begin position="7"/>
        <end position="68"/>
    </location>
</feature>
<evidence type="ECO:0000313" key="3">
    <source>
        <dbReference type="Proteomes" id="UP000324800"/>
    </source>
</evidence>
<dbReference type="AlphaFoldDB" id="A0A5J4RIN6"/>
<dbReference type="InterPro" id="IPR000719">
    <property type="entry name" value="Prot_kinase_dom"/>
</dbReference>
<evidence type="ECO:0000259" key="1">
    <source>
        <dbReference type="PROSITE" id="PS50011"/>
    </source>
</evidence>
<sequence>MPKKSDYRIVRALGHGAFGSTFLIIEISTGKELVWKKMTIVTDEDRRLSRMEADNMQRTKSEYLVQFI</sequence>
<dbReference type="Gene3D" id="3.30.200.20">
    <property type="entry name" value="Phosphorylase Kinase, domain 1"/>
    <property type="match status" value="1"/>
</dbReference>
<protein>
    <recommendedName>
        <fullName evidence="1">Protein kinase domain-containing protein</fullName>
    </recommendedName>
</protein>
<comment type="caution">
    <text evidence="2">The sequence shown here is derived from an EMBL/GenBank/DDBJ whole genome shotgun (WGS) entry which is preliminary data.</text>
</comment>
<dbReference type="GO" id="GO:0005524">
    <property type="term" value="F:ATP binding"/>
    <property type="evidence" value="ECO:0007669"/>
    <property type="project" value="InterPro"/>
</dbReference>
<dbReference type="InterPro" id="IPR011009">
    <property type="entry name" value="Kinase-like_dom_sf"/>
</dbReference>
<gene>
    <name evidence="2" type="ORF">EZS28_053197</name>
</gene>
<dbReference type="Proteomes" id="UP000324800">
    <property type="component" value="Unassembled WGS sequence"/>
</dbReference>
<dbReference type="EMBL" id="SNRW01042242">
    <property type="protein sequence ID" value="KAA6333215.1"/>
    <property type="molecule type" value="Genomic_DNA"/>
</dbReference>
<organism evidence="2 3">
    <name type="scientific">Streblomastix strix</name>
    <dbReference type="NCBI Taxonomy" id="222440"/>
    <lineage>
        <taxon>Eukaryota</taxon>
        <taxon>Metamonada</taxon>
        <taxon>Preaxostyla</taxon>
        <taxon>Oxymonadida</taxon>
        <taxon>Streblomastigidae</taxon>
        <taxon>Streblomastix</taxon>
    </lineage>
</organism>
<name>A0A5J4RIN6_9EUKA</name>